<feature type="compositionally biased region" description="Basic and acidic residues" evidence="1">
    <location>
        <begin position="67"/>
        <end position="83"/>
    </location>
</feature>
<feature type="compositionally biased region" description="Polar residues" evidence="1">
    <location>
        <begin position="41"/>
        <end position="52"/>
    </location>
</feature>
<proteinExistence type="predicted"/>
<dbReference type="EMBL" id="HBUE01097397">
    <property type="protein sequence ID" value="CAG6483658.1"/>
    <property type="molecule type" value="Transcribed_RNA"/>
</dbReference>
<reference evidence="2" key="1">
    <citation type="submission" date="2021-05" db="EMBL/GenBank/DDBJ databases">
        <authorList>
            <person name="Alioto T."/>
            <person name="Alioto T."/>
            <person name="Gomez Garrido J."/>
        </authorList>
    </citation>
    <scope>NUCLEOTIDE SEQUENCE</scope>
</reference>
<protein>
    <submittedName>
        <fullName evidence="2">(northern house mosquito) hypothetical protein</fullName>
    </submittedName>
</protein>
<evidence type="ECO:0000256" key="1">
    <source>
        <dbReference type="SAM" id="MobiDB-lite"/>
    </source>
</evidence>
<dbReference type="AlphaFoldDB" id="A0A8D8FUX2"/>
<evidence type="ECO:0000313" key="2">
    <source>
        <dbReference type="EMBL" id="CAG6483658.1"/>
    </source>
</evidence>
<sequence>MPQPLTWSYKRKPEVPENRQLHASTIKLSPSGNHRVRTNRGHSTTTVVTNNGWPRHLEPGSIPQQESKQETTTRAGDSRRANERLSSFSPPSTRPATASSSPLFHEAVTEHNSTNQKISKTEIKIKP</sequence>
<name>A0A8D8FUX2_CULPI</name>
<organism evidence="2">
    <name type="scientific">Culex pipiens</name>
    <name type="common">House mosquito</name>
    <dbReference type="NCBI Taxonomy" id="7175"/>
    <lineage>
        <taxon>Eukaryota</taxon>
        <taxon>Metazoa</taxon>
        <taxon>Ecdysozoa</taxon>
        <taxon>Arthropoda</taxon>
        <taxon>Hexapoda</taxon>
        <taxon>Insecta</taxon>
        <taxon>Pterygota</taxon>
        <taxon>Neoptera</taxon>
        <taxon>Endopterygota</taxon>
        <taxon>Diptera</taxon>
        <taxon>Nematocera</taxon>
        <taxon>Culicoidea</taxon>
        <taxon>Culicidae</taxon>
        <taxon>Culicinae</taxon>
        <taxon>Culicini</taxon>
        <taxon>Culex</taxon>
        <taxon>Culex</taxon>
    </lineage>
</organism>
<feature type="compositionally biased region" description="Low complexity" evidence="1">
    <location>
        <begin position="86"/>
        <end position="102"/>
    </location>
</feature>
<feature type="compositionally biased region" description="Polar residues" evidence="1">
    <location>
        <begin position="21"/>
        <end position="32"/>
    </location>
</feature>
<feature type="region of interest" description="Disordered" evidence="1">
    <location>
        <begin position="1"/>
        <end position="127"/>
    </location>
</feature>
<accession>A0A8D8FUX2</accession>
<feature type="compositionally biased region" description="Basic and acidic residues" evidence="1">
    <location>
        <begin position="11"/>
        <end position="20"/>
    </location>
</feature>